<feature type="domain" description="Cadherin" evidence="14">
    <location>
        <begin position="280"/>
        <end position="391"/>
    </location>
</feature>
<keyword evidence="3" id="KW-1003">Cell membrane</keyword>
<sequence>VHFTEGSLFRATFTAMVENSCRLNHWDISPLRINAYLVEEDVPVIYFPRATEGLKRRKREWEIPDINFPERDNGPFPKKVSKIRSTDDQIKKIYYSITGPWADQPPVGLFTMDRETGILYVTQPLDREAKSSYTFLAHAVAEGVGSAEIPMEIKVTVLDMNDNKPIFTKDLYTGEVAESSPLNYEILQVKATDADQEGTSNAAVRYKIMNQEPKSPADDMFTINPVNGFIRVNAKGLDREKNHNYTLEVRAADMEGEGLTGFTKVILTVMDSNDNAPIYTQTQFSATVPENTKDALVVKMSVTDKDDAHTPTWNAKFTIVDGNKDGLFTVATGANKQEGIITTAKGLDFEKISTHTLLVAVENEVPFAVALPTSTARVTVTVLDVNEPPIFDPAVKVISKRENLAVNQALVRYTAHDPDIAPKQTVRYMIVRDPAGWLNVDKDTGVVTVKSEMDREHLVVKNDVYTALIEAYDDDEVPATGTGTLEIKLEDVNDNAPTIQERGIRVCNKMFGTRLLTVTDKDGPGFSAPFSVELEGSSRNNWTARMNETGTGIILQLVKELDPGFYTVQLRVTDTQSLGQLSTVTAEVSDCKGSNAACGRAPPPSTPLPLILGVLAGTMLLLSERKRDKKVTNIRFKISCGSDPHTGGVAPADPRKYIRPLGPEKCSSRNCKDTAQNPQAPRPRAWRKKRPAAEGEEEFI</sequence>
<dbReference type="GO" id="GO:0001764">
    <property type="term" value="P:neuron migration"/>
    <property type="evidence" value="ECO:0007669"/>
    <property type="project" value="UniProtKB-ARBA"/>
</dbReference>
<accession>A0A8C6ULA1</accession>
<keyword evidence="10" id="KW-0472">Membrane</keyword>
<evidence type="ECO:0000256" key="12">
    <source>
        <dbReference type="PROSITE-ProRule" id="PRU00043"/>
    </source>
</evidence>
<evidence type="ECO:0000313" key="16">
    <source>
        <dbReference type="Proteomes" id="UP000694523"/>
    </source>
</evidence>
<feature type="region of interest" description="Disordered" evidence="13">
    <location>
        <begin position="647"/>
        <end position="700"/>
    </location>
</feature>
<dbReference type="GO" id="GO:0042074">
    <property type="term" value="P:cell migration involved in gastrulation"/>
    <property type="evidence" value="ECO:0007669"/>
    <property type="project" value="UniProtKB-ARBA"/>
</dbReference>
<dbReference type="GO" id="GO:0007498">
    <property type="term" value="P:mesoderm development"/>
    <property type="evidence" value="ECO:0007669"/>
    <property type="project" value="UniProtKB-ARBA"/>
</dbReference>
<dbReference type="FunFam" id="2.60.40.60:FF:000022">
    <property type="entry name" value="Cadherin 2"/>
    <property type="match status" value="1"/>
</dbReference>
<dbReference type="GO" id="GO:0016339">
    <property type="term" value="P:calcium-dependent cell-cell adhesion via plasma membrane cell adhesion molecules"/>
    <property type="evidence" value="ECO:0007669"/>
    <property type="project" value="TreeGrafter"/>
</dbReference>
<dbReference type="CDD" id="cd11304">
    <property type="entry name" value="Cadherin_repeat"/>
    <property type="match status" value="3"/>
</dbReference>
<evidence type="ECO:0000256" key="10">
    <source>
        <dbReference type="ARBA" id="ARBA00023136"/>
    </source>
</evidence>
<dbReference type="GO" id="GO:0060027">
    <property type="term" value="P:convergent extension involved in gastrulation"/>
    <property type="evidence" value="ECO:0007669"/>
    <property type="project" value="UniProtKB-ARBA"/>
</dbReference>
<keyword evidence="8 12" id="KW-0106">Calcium</keyword>
<feature type="domain" description="Cadherin" evidence="14">
    <location>
        <begin position="72"/>
        <end position="167"/>
    </location>
</feature>
<dbReference type="FunFam" id="2.60.40.60:FF:000095">
    <property type="entry name" value="Cadherin 13"/>
    <property type="match status" value="1"/>
</dbReference>
<dbReference type="PROSITE" id="PS50268">
    <property type="entry name" value="CADHERIN_2"/>
    <property type="match status" value="4"/>
</dbReference>
<evidence type="ECO:0000256" key="11">
    <source>
        <dbReference type="ARBA" id="ARBA00023180"/>
    </source>
</evidence>
<name>A0A8C6ULA1_9GOBI</name>
<dbReference type="GO" id="GO:0007043">
    <property type="term" value="P:cell-cell junction assembly"/>
    <property type="evidence" value="ECO:0007669"/>
    <property type="project" value="TreeGrafter"/>
</dbReference>
<dbReference type="InterPro" id="IPR015919">
    <property type="entry name" value="Cadherin-like_sf"/>
</dbReference>
<evidence type="ECO:0000256" key="9">
    <source>
        <dbReference type="ARBA" id="ARBA00022889"/>
    </source>
</evidence>
<dbReference type="GO" id="GO:0044331">
    <property type="term" value="P:cell-cell adhesion mediated by cadherin"/>
    <property type="evidence" value="ECO:0007669"/>
    <property type="project" value="TreeGrafter"/>
</dbReference>
<evidence type="ECO:0000256" key="4">
    <source>
        <dbReference type="ARBA" id="ARBA00022490"/>
    </source>
</evidence>
<dbReference type="GO" id="GO:0005737">
    <property type="term" value="C:cytoplasm"/>
    <property type="evidence" value="ECO:0007669"/>
    <property type="project" value="UniProtKB-SubCell"/>
</dbReference>
<proteinExistence type="predicted"/>
<dbReference type="PRINTS" id="PR00205">
    <property type="entry name" value="CADHERIN"/>
</dbReference>
<dbReference type="Gene3D" id="2.60.40.60">
    <property type="entry name" value="Cadherins"/>
    <property type="match status" value="5"/>
</dbReference>
<dbReference type="PANTHER" id="PTHR24027">
    <property type="entry name" value="CADHERIN-23"/>
    <property type="match status" value="1"/>
</dbReference>
<evidence type="ECO:0000256" key="1">
    <source>
        <dbReference type="ARBA" id="ARBA00004236"/>
    </source>
</evidence>
<evidence type="ECO:0000259" key="14">
    <source>
        <dbReference type="PROSITE" id="PS50268"/>
    </source>
</evidence>
<dbReference type="GO" id="GO:0000902">
    <property type="term" value="P:cell morphogenesis"/>
    <property type="evidence" value="ECO:0007669"/>
    <property type="project" value="TreeGrafter"/>
</dbReference>
<dbReference type="GO" id="GO:0016342">
    <property type="term" value="C:catenin complex"/>
    <property type="evidence" value="ECO:0007669"/>
    <property type="project" value="TreeGrafter"/>
</dbReference>
<keyword evidence="6" id="KW-0732">Signal</keyword>
<organism evidence="15 16">
    <name type="scientific">Neogobius melanostomus</name>
    <name type="common">round goby</name>
    <dbReference type="NCBI Taxonomy" id="47308"/>
    <lineage>
        <taxon>Eukaryota</taxon>
        <taxon>Metazoa</taxon>
        <taxon>Chordata</taxon>
        <taxon>Craniata</taxon>
        <taxon>Vertebrata</taxon>
        <taxon>Euteleostomi</taxon>
        <taxon>Actinopterygii</taxon>
        <taxon>Neopterygii</taxon>
        <taxon>Teleostei</taxon>
        <taxon>Neoteleostei</taxon>
        <taxon>Acanthomorphata</taxon>
        <taxon>Gobiaria</taxon>
        <taxon>Gobiiformes</taxon>
        <taxon>Gobioidei</taxon>
        <taxon>Gobiidae</taxon>
        <taxon>Benthophilinae</taxon>
        <taxon>Neogobiini</taxon>
        <taxon>Neogobius</taxon>
    </lineage>
</organism>
<feature type="domain" description="Cadherin" evidence="14">
    <location>
        <begin position="392"/>
        <end position="499"/>
    </location>
</feature>
<dbReference type="AlphaFoldDB" id="A0A8C6ULA1"/>
<dbReference type="GO" id="GO:0030010">
    <property type="term" value="P:establishment of cell polarity"/>
    <property type="evidence" value="ECO:0007669"/>
    <property type="project" value="UniProtKB-ARBA"/>
</dbReference>
<dbReference type="PANTHER" id="PTHR24027:SF319">
    <property type="entry name" value="CADHERIN-1"/>
    <property type="match status" value="1"/>
</dbReference>
<dbReference type="GO" id="GO:0005912">
    <property type="term" value="C:adherens junction"/>
    <property type="evidence" value="ECO:0007669"/>
    <property type="project" value="TreeGrafter"/>
</dbReference>
<keyword evidence="11" id="KW-0325">Glycoprotein</keyword>
<protein>
    <recommendedName>
        <fullName evidence="14">Cadherin domain-containing protein</fullName>
    </recommendedName>
</protein>
<keyword evidence="16" id="KW-1185">Reference proteome</keyword>
<dbReference type="InterPro" id="IPR002126">
    <property type="entry name" value="Cadherin-like_dom"/>
</dbReference>
<evidence type="ECO:0000313" key="15">
    <source>
        <dbReference type="Ensembl" id="ENSNMLP00000038640.1"/>
    </source>
</evidence>
<dbReference type="FunFam" id="2.60.40.60:FF:000011">
    <property type="entry name" value="Cadherin 1"/>
    <property type="match status" value="1"/>
</dbReference>
<dbReference type="Proteomes" id="UP000694523">
    <property type="component" value="Unplaced"/>
</dbReference>
<dbReference type="InterPro" id="IPR039808">
    <property type="entry name" value="Cadherin"/>
</dbReference>
<keyword evidence="4" id="KW-0963">Cytoplasm</keyword>
<dbReference type="GO" id="GO:0007156">
    <property type="term" value="P:homophilic cell adhesion via plasma membrane adhesion molecules"/>
    <property type="evidence" value="ECO:0007669"/>
    <property type="project" value="InterPro"/>
</dbReference>
<dbReference type="PROSITE" id="PS00232">
    <property type="entry name" value="CADHERIN_1"/>
    <property type="match status" value="3"/>
</dbReference>
<evidence type="ECO:0000256" key="13">
    <source>
        <dbReference type="SAM" id="MobiDB-lite"/>
    </source>
</evidence>
<evidence type="ECO:0000256" key="3">
    <source>
        <dbReference type="ARBA" id="ARBA00022475"/>
    </source>
</evidence>
<dbReference type="GO" id="GO:0034332">
    <property type="term" value="P:adherens junction organization"/>
    <property type="evidence" value="ECO:0007669"/>
    <property type="project" value="UniProtKB-ARBA"/>
</dbReference>
<keyword evidence="9" id="KW-0130">Cell adhesion</keyword>
<evidence type="ECO:0000256" key="5">
    <source>
        <dbReference type="ARBA" id="ARBA00022723"/>
    </source>
</evidence>
<dbReference type="Pfam" id="PF00028">
    <property type="entry name" value="Cadherin"/>
    <property type="match status" value="4"/>
</dbReference>
<comment type="subcellular location">
    <subcellularLocation>
        <location evidence="1">Cell membrane</location>
    </subcellularLocation>
    <subcellularLocation>
        <location evidence="2">Cytoplasm</location>
    </subcellularLocation>
</comment>
<dbReference type="GO" id="GO:0007398">
    <property type="term" value="P:ectoderm development"/>
    <property type="evidence" value="ECO:0007669"/>
    <property type="project" value="UniProtKB-ARBA"/>
</dbReference>
<keyword evidence="7" id="KW-0677">Repeat</keyword>
<dbReference type="SMART" id="SM00112">
    <property type="entry name" value="CA"/>
    <property type="match status" value="4"/>
</dbReference>
<keyword evidence="5" id="KW-0479">Metal-binding</keyword>
<feature type="domain" description="Cadherin" evidence="14">
    <location>
        <begin position="168"/>
        <end position="279"/>
    </location>
</feature>
<reference evidence="15" key="1">
    <citation type="submission" date="2025-08" db="UniProtKB">
        <authorList>
            <consortium name="Ensembl"/>
        </authorList>
    </citation>
    <scope>IDENTIFICATION</scope>
</reference>
<dbReference type="GO" id="GO:0045296">
    <property type="term" value="F:cadherin binding"/>
    <property type="evidence" value="ECO:0007669"/>
    <property type="project" value="TreeGrafter"/>
</dbReference>
<dbReference type="GO" id="GO:0008013">
    <property type="term" value="F:beta-catenin binding"/>
    <property type="evidence" value="ECO:0007669"/>
    <property type="project" value="TreeGrafter"/>
</dbReference>
<dbReference type="FunFam" id="2.60.40.60:FF:000019">
    <property type="entry name" value="Cadherin 2"/>
    <property type="match status" value="1"/>
</dbReference>
<reference evidence="15" key="2">
    <citation type="submission" date="2025-09" db="UniProtKB">
        <authorList>
            <consortium name="Ensembl"/>
        </authorList>
    </citation>
    <scope>IDENTIFICATION</scope>
</reference>
<dbReference type="GO" id="GO:0005509">
    <property type="term" value="F:calcium ion binding"/>
    <property type="evidence" value="ECO:0007669"/>
    <property type="project" value="UniProtKB-UniRule"/>
</dbReference>
<dbReference type="GO" id="GO:0001841">
    <property type="term" value="P:neural tube formation"/>
    <property type="evidence" value="ECO:0007669"/>
    <property type="project" value="UniProtKB-ARBA"/>
</dbReference>
<dbReference type="InterPro" id="IPR020894">
    <property type="entry name" value="Cadherin_CS"/>
</dbReference>
<evidence type="ECO:0000256" key="8">
    <source>
        <dbReference type="ARBA" id="ARBA00022837"/>
    </source>
</evidence>
<dbReference type="SUPFAM" id="SSF49313">
    <property type="entry name" value="Cadherin-like"/>
    <property type="match status" value="5"/>
</dbReference>
<evidence type="ECO:0000256" key="6">
    <source>
        <dbReference type="ARBA" id="ARBA00022729"/>
    </source>
</evidence>
<evidence type="ECO:0000256" key="7">
    <source>
        <dbReference type="ARBA" id="ARBA00022737"/>
    </source>
</evidence>
<evidence type="ECO:0000256" key="2">
    <source>
        <dbReference type="ARBA" id="ARBA00004496"/>
    </source>
</evidence>
<dbReference type="Ensembl" id="ENSNMLT00000043008.1">
    <property type="protein sequence ID" value="ENSNMLP00000038640.1"/>
    <property type="gene ID" value="ENSNMLG00000023829.1"/>
</dbReference>